<feature type="transmembrane region" description="Helical" evidence="7">
    <location>
        <begin position="73"/>
        <end position="94"/>
    </location>
</feature>
<dbReference type="Proteomes" id="UP001148614">
    <property type="component" value="Unassembled WGS sequence"/>
</dbReference>
<feature type="transmembrane region" description="Helical" evidence="7">
    <location>
        <begin position="201"/>
        <end position="220"/>
    </location>
</feature>
<feature type="transmembrane region" description="Helical" evidence="7">
    <location>
        <begin position="44"/>
        <end position="67"/>
    </location>
</feature>
<feature type="transmembrane region" description="Helical" evidence="7">
    <location>
        <begin position="166"/>
        <end position="189"/>
    </location>
</feature>
<dbReference type="GO" id="GO:0012505">
    <property type="term" value="C:endomembrane system"/>
    <property type="evidence" value="ECO:0007669"/>
    <property type="project" value="UniProtKB-SubCell"/>
</dbReference>
<dbReference type="VEuPathDB" id="FungiDB:F4678DRAFT_477934"/>
<dbReference type="PANTHER" id="PTHR23514:SF3">
    <property type="entry name" value="BYPASS OF STOP CODON PROTEIN 6"/>
    <property type="match status" value="1"/>
</dbReference>
<comment type="similarity">
    <text evidence="2">Belongs to the major facilitator superfamily.</text>
</comment>
<dbReference type="EMBL" id="JANPWZ010000021">
    <property type="protein sequence ID" value="KAJ3580224.1"/>
    <property type="molecule type" value="Genomic_DNA"/>
</dbReference>
<sequence>MAVHPPYPLLVIAFLISGFGDAVGNAGWHVFIGNLASATQLLGFLNGFFGIGGVIAPLIATYMIVTVKLRWNTFYYFMLGLAVLELVSTVACFWQSTGSTYKASVMSEGSSEENKEATLRESLISRPSARVTWLCSLFLVGYAGIEVALGGWIVDFMIHVRHGSEFASGVTATGFWLGITVGRFVLCFLTPRIGDSLASTIYLCLIIGLEFVFWLVPHFVVSAVTVGFQGFFLGPLFPAVVVVMSKLLPRRLHIWALGFAIAFGSGGATVLPFAVGAIAQVKGVQVLPPIILAFLVAILIL</sequence>
<accession>A0A9W8TS41</accession>
<dbReference type="InterPro" id="IPR051788">
    <property type="entry name" value="MFS_Transporter"/>
</dbReference>
<keyword evidence="4 7" id="KW-0812">Transmembrane</keyword>
<proteinExistence type="inferred from homology"/>
<dbReference type="GO" id="GO:0016020">
    <property type="term" value="C:membrane"/>
    <property type="evidence" value="ECO:0007669"/>
    <property type="project" value="TreeGrafter"/>
</dbReference>
<feature type="domain" description="Major facilitator superfamily (MFS) profile" evidence="8">
    <location>
        <begin position="1"/>
        <end position="301"/>
    </location>
</feature>
<dbReference type="InterPro" id="IPR011701">
    <property type="entry name" value="MFS"/>
</dbReference>
<evidence type="ECO:0000256" key="2">
    <source>
        <dbReference type="ARBA" id="ARBA00008335"/>
    </source>
</evidence>
<evidence type="ECO:0000313" key="9">
    <source>
        <dbReference type="EMBL" id="KAJ3580224.1"/>
    </source>
</evidence>
<evidence type="ECO:0000256" key="3">
    <source>
        <dbReference type="ARBA" id="ARBA00022448"/>
    </source>
</evidence>
<dbReference type="FunFam" id="1.20.1250.20:FF:000286">
    <property type="entry name" value="MFS efflux transporter"/>
    <property type="match status" value="1"/>
</dbReference>
<evidence type="ECO:0000256" key="5">
    <source>
        <dbReference type="ARBA" id="ARBA00022989"/>
    </source>
</evidence>
<feature type="transmembrane region" description="Helical" evidence="7">
    <location>
        <begin position="255"/>
        <end position="278"/>
    </location>
</feature>
<evidence type="ECO:0000256" key="4">
    <source>
        <dbReference type="ARBA" id="ARBA00022692"/>
    </source>
</evidence>
<dbReference type="SUPFAM" id="SSF103473">
    <property type="entry name" value="MFS general substrate transporter"/>
    <property type="match status" value="1"/>
</dbReference>
<dbReference type="Gene3D" id="1.20.1250.20">
    <property type="entry name" value="MFS general substrate transporter like domains"/>
    <property type="match status" value="1"/>
</dbReference>
<feature type="transmembrane region" description="Helical" evidence="7">
    <location>
        <begin position="284"/>
        <end position="300"/>
    </location>
</feature>
<feature type="transmembrane region" description="Helical" evidence="7">
    <location>
        <begin position="226"/>
        <end position="248"/>
    </location>
</feature>
<evidence type="ECO:0000256" key="7">
    <source>
        <dbReference type="SAM" id="Phobius"/>
    </source>
</evidence>
<feature type="transmembrane region" description="Helical" evidence="7">
    <location>
        <begin position="6"/>
        <end position="32"/>
    </location>
</feature>
<dbReference type="PROSITE" id="PS50850">
    <property type="entry name" value="MFS"/>
    <property type="match status" value="1"/>
</dbReference>
<evidence type="ECO:0000259" key="8">
    <source>
        <dbReference type="PROSITE" id="PS50850"/>
    </source>
</evidence>
<dbReference type="InterPro" id="IPR020846">
    <property type="entry name" value="MFS_dom"/>
</dbReference>
<evidence type="ECO:0000256" key="6">
    <source>
        <dbReference type="ARBA" id="ARBA00023136"/>
    </source>
</evidence>
<keyword evidence="10" id="KW-1185">Reference proteome</keyword>
<organism evidence="9 10">
    <name type="scientific">Xylaria arbuscula</name>
    <dbReference type="NCBI Taxonomy" id="114810"/>
    <lineage>
        <taxon>Eukaryota</taxon>
        <taxon>Fungi</taxon>
        <taxon>Dikarya</taxon>
        <taxon>Ascomycota</taxon>
        <taxon>Pezizomycotina</taxon>
        <taxon>Sordariomycetes</taxon>
        <taxon>Xylariomycetidae</taxon>
        <taxon>Xylariales</taxon>
        <taxon>Xylariaceae</taxon>
        <taxon>Xylaria</taxon>
    </lineage>
</organism>
<protein>
    <recommendedName>
        <fullName evidence="8">Major facilitator superfamily (MFS) profile domain-containing protein</fullName>
    </recommendedName>
</protein>
<feature type="transmembrane region" description="Helical" evidence="7">
    <location>
        <begin position="131"/>
        <end position="154"/>
    </location>
</feature>
<comment type="caution">
    <text evidence="9">The sequence shown here is derived from an EMBL/GenBank/DDBJ whole genome shotgun (WGS) entry which is preliminary data.</text>
</comment>
<dbReference type="AlphaFoldDB" id="A0A9W8TS41"/>
<dbReference type="Pfam" id="PF07690">
    <property type="entry name" value="MFS_1"/>
    <property type="match status" value="1"/>
</dbReference>
<dbReference type="PANTHER" id="PTHR23514">
    <property type="entry name" value="BYPASS OF STOP CODON PROTEIN 6"/>
    <property type="match status" value="1"/>
</dbReference>
<evidence type="ECO:0000313" key="10">
    <source>
        <dbReference type="Proteomes" id="UP001148614"/>
    </source>
</evidence>
<evidence type="ECO:0000256" key="1">
    <source>
        <dbReference type="ARBA" id="ARBA00004127"/>
    </source>
</evidence>
<comment type="subcellular location">
    <subcellularLocation>
        <location evidence="1">Endomembrane system</location>
        <topology evidence="1">Multi-pass membrane protein</topology>
    </subcellularLocation>
</comment>
<gene>
    <name evidence="9" type="ORF">NPX13_g340</name>
</gene>
<keyword evidence="5 7" id="KW-1133">Transmembrane helix</keyword>
<name>A0A9W8TS41_9PEZI</name>
<dbReference type="InterPro" id="IPR036259">
    <property type="entry name" value="MFS_trans_sf"/>
</dbReference>
<keyword evidence="6 7" id="KW-0472">Membrane</keyword>
<dbReference type="GO" id="GO:0022857">
    <property type="term" value="F:transmembrane transporter activity"/>
    <property type="evidence" value="ECO:0007669"/>
    <property type="project" value="InterPro"/>
</dbReference>
<reference evidence="9" key="1">
    <citation type="submission" date="2022-07" db="EMBL/GenBank/DDBJ databases">
        <title>Genome Sequence of Xylaria arbuscula.</title>
        <authorList>
            <person name="Buettner E."/>
        </authorList>
    </citation>
    <scope>NUCLEOTIDE SEQUENCE</scope>
    <source>
        <strain evidence="9">VT107</strain>
    </source>
</reference>
<keyword evidence="3" id="KW-0813">Transport</keyword>